<dbReference type="AlphaFoldDB" id="A0A1F7ZST7"/>
<name>A0A1F7ZST7_9EURO</name>
<proteinExistence type="predicted"/>
<dbReference type="RefSeq" id="XP_022386247.1">
    <property type="nucleotide sequence ID" value="XM_022535065.1"/>
</dbReference>
<keyword evidence="2" id="KW-1185">Reference proteome</keyword>
<sequence>MFLSPRVLNDTNGRRRRIGAKTGVRNGVEMRTPYSERVVLGSSRIHLRAVSIADRTVTNGDACLWSGRCATKGGNEEVRSHLSVDQVYWASQGFRVLAPMIRSAHAPSSGPSASDARGQISLLTAKRLGMMTPSLGTIIRLGLGARYEET</sequence>
<reference evidence="1 2" key="1">
    <citation type="journal article" date="2016" name="Genome Biol. Evol.">
        <title>Draft genome sequence of an aflatoxigenic Aspergillus species, A. bombycis.</title>
        <authorList>
            <person name="Moore G.G."/>
            <person name="Mack B.M."/>
            <person name="Beltz S.B."/>
            <person name="Gilbert M.K."/>
        </authorList>
    </citation>
    <scope>NUCLEOTIDE SEQUENCE [LARGE SCALE GENOMIC DNA]</scope>
    <source>
        <strain evidence="2">NRRL 26010</strain>
    </source>
</reference>
<organism evidence="1 2">
    <name type="scientific">Aspergillus bombycis</name>
    <dbReference type="NCBI Taxonomy" id="109264"/>
    <lineage>
        <taxon>Eukaryota</taxon>
        <taxon>Fungi</taxon>
        <taxon>Dikarya</taxon>
        <taxon>Ascomycota</taxon>
        <taxon>Pezizomycotina</taxon>
        <taxon>Eurotiomycetes</taxon>
        <taxon>Eurotiomycetidae</taxon>
        <taxon>Eurotiales</taxon>
        <taxon>Aspergillaceae</taxon>
        <taxon>Aspergillus</taxon>
    </lineage>
</organism>
<dbReference type="GeneID" id="34451326"/>
<gene>
    <name evidence="1" type="ORF">ABOM_007936</name>
</gene>
<comment type="caution">
    <text evidence="1">The sequence shown here is derived from an EMBL/GenBank/DDBJ whole genome shotgun (WGS) entry which is preliminary data.</text>
</comment>
<accession>A0A1F7ZST7</accession>
<dbReference type="Proteomes" id="UP000179179">
    <property type="component" value="Unassembled WGS sequence"/>
</dbReference>
<evidence type="ECO:0000313" key="1">
    <source>
        <dbReference type="EMBL" id="OGM42530.1"/>
    </source>
</evidence>
<dbReference type="EMBL" id="LYCR01000087">
    <property type="protein sequence ID" value="OGM42530.1"/>
    <property type="molecule type" value="Genomic_DNA"/>
</dbReference>
<evidence type="ECO:0000313" key="2">
    <source>
        <dbReference type="Proteomes" id="UP000179179"/>
    </source>
</evidence>
<protein>
    <submittedName>
        <fullName evidence="1">Uncharacterized protein</fullName>
    </submittedName>
</protein>